<evidence type="ECO:0000313" key="1">
    <source>
        <dbReference type="EMBL" id="PQO28105.1"/>
    </source>
</evidence>
<comment type="caution">
    <text evidence="1">The sequence shown here is derived from an EMBL/GenBank/DDBJ whole genome shotgun (WGS) entry which is preliminary data.</text>
</comment>
<sequence length="154" mass="17900">MRIDAVEVVTEICLRFHSVCRQLRKRYNNRATLDVEDEYDVQDLLHALLLLHFEDVRPEEWTPSHAGAASRIDFLLKSERIVVECKKTRKSLTDKKLGEELIIDIERYRSHPDYRTLICFVYDPSGYVNNARGMENDLSKTTDGLHVKVVVAPK</sequence>
<dbReference type="Proteomes" id="UP000240009">
    <property type="component" value="Unassembled WGS sequence"/>
</dbReference>
<reference evidence="1 2" key="1">
    <citation type="submission" date="2018-02" db="EMBL/GenBank/DDBJ databases">
        <title>Comparative genomes isolates from brazilian mangrove.</title>
        <authorList>
            <person name="Araujo J.E."/>
            <person name="Taketani R.G."/>
            <person name="Silva M.C.P."/>
            <person name="Loureco M.V."/>
            <person name="Andreote F.D."/>
        </authorList>
    </citation>
    <scope>NUCLEOTIDE SEQUENCE [LARGE SCALE GENOMIC DNA]</scope>
    <source>
        <strain evidence="1 2">HEX-2 MGV</strain>
    </source>
</reference>
<dbReference type="EMBL" id="PUIA01000051">
    <property type="protein sequence ID" value="PQO28105.1"/>
    <property type="molecule type" value="Genomic_DNA"/>
</dbReference>
<organism evidence="1 2">
    <name type="scientific">Blastopirellula marina</name>
    <dbReference type="NCBI Taxonomy" id="124"/>
    <lineage>
        <taxon>Bacteria</taxon>
        <taxon>Pseudomonadati</taxon>
        <taxon>Planctomycetota</taxon>
        <taxon>Planctomycetia</taxon>
        <taxon>Pirellulales</taxon>
        <taxon>Pirellulaceae</taxon>
        <taxon>Blastopirellula</taxon>
    </lineage>
</organism>
<evidence type="ECO:0008006" key="3">
    <source>
        <dbReference type="Google" id="ProtNLM"/>
    </source>
</evidence>
<accession>A0A2S8F7H8</accession>
<evidence type="ECO:0000313" key="2">
    <source>
        <dbReference type="Proteomes" id="UP000240009"/>
    </source>
</evidence>
<dbReference type="AlphaFoldDB" id="A0A2S8F7H8"/>
<proteinExistence type="predicted"/>
<name>A0A2S8F7H8_9BACT</name>
<gene>
    <name evidence="1" type="ORF">C5Y96_17100</name>
</gene>
<protein>
    <recommendedName>
        <fullName evidence="3">Restriction endonuclease type IV Mrr domain-containing protein</fullName>
    </recommendedName>
</protein>
<dbReference type="Pfam" id="PF18742">
    <property type="entry name" value="DpnII-MboI"/>
    <property type="match status" value="1"/>
</dbReference>